<dbReference type="Pfam" id="PF02591">
    <property type="entry name" value="Zn_ribbon_9"/>
    <property type="match status" value="1"/>
</dbReference>
<evidence type="ECO:0000259" key="2">
    <source>
        <dbReference type="Pfam" id="PF02591"/>
    </source>
</evidence>
<evidence type="ECO:0000259" key="3">
    <source>
        <dbReference type="Pfam" id="PF24481"/>
    </source>
</evidence>
<evidence type="ECO:0000313" key="5">
    <source>
        <dbReference type="Proteomes" id="UP000184501"/>
    </source>
</evidence>
<reference evidence="4 5" key="1">
    <citation type="submission" date="2016-11" db="EMBL/GenBank/DDBJ databases">
        <authorList>
            <person name="Jaros S."/>
            <person name="Januszkiewicz K."/>
            <person name="Wedrychowicz H."/>
        </authorList>
    </citation>
    <scope>NUCLEOTIDE SEQUENCE [LARGE SCALE GENOMIC DNA]</scope>
    <source>
        <strain evidence="4 5">DSM 44523</strain>
    </source>
</reference>
<name>A0A1M5NP38_STRHI</name>
<dbReference type="InterPro" id="IPR056003">
    <property type="entry name" value="CT398_CC_hairpin"/>
</dbReference>
<feature type="domain" description="CT398-like coiled coil hairpin" evidence="3">
    <location>
        <begin position="14"/>
        <end position="193"/>
    </location>
</feature>
<feature type="coiled-coil region" evidence="1">
    <location>
        <begin position="58"/>
        <end position="158"/>
    </location>
</feature>
<dbReference type="EMBL" id="FQVN01000016">
    <property type="protein sequence ID" value="SHG91258.1"/>
    <property type="molecule type" value="Genomic_DNA"/>
</dbReference>
<evidence type="ECO:0000313" key="4">
    <source>
        <dbReference type="EMBL" id="SHG91258.1"/>
    </source>
</evidence>
<dbReference type="OrthoDB" id="9784388at2"/>
<protein>
    <submittedName>
        <fullName evidence="4">Uncharacterized protein</fullName>
    </submittedName>
</protein>
<proteinExistence type="predicted"/>
<dbReference type="PANTHER" id="PTHR39082">
    <property type="entry name" value="PHOSPHOLIPASE C-BETA-2-RELATED"/>
    <property type="match status" value="1"/>
</dbReference>
<feature type="domain" description="C4-type zinc ribbon" evidence="2">
    <location>
        <begin position="203"/>
        <end position="237"/>
    </location>
</feature>
<keyword evidence="1" id="KW-0175">Coiled coil</keyword>
<dbReference type="Pfam" id="PF24481">
    <property type="entry name" value="CT398_CC"/>
    <property type="match status" value="1"/>
</dbReference>
<dbReference type="AlphaFoldDB" id="A0A1M5NP38"/>
<dbReference type="Gene3D" id="1.10.287.1490">
    <property type="match status" value="1"/>
</dbReference>
<dbReference type="PANTHER" id="PTHR39082:SF1">
    <property type="entry name" value="SCAVENGER RECEPTOR CLASS A MEMBER 3"/>
    <property type="match status" value="1"/>
</dbReference>
<accession>A0A1M5NP38</accession>
<dbReference type="InterPro" id="IPR003743">
    <property type="entry name" value="Zf-RING_7"/>
</dbReference>
<dbReference type="Proteomes" id="UP000184501">
    <property type="component" value="Unassembled WGS sequence"/>
</dbReference>
<dbReference type="STRING" id="2017.SAMN05444320_11659"/>
<gene>
    <name evidence="4" type="ORF">SAMN05444320_11659</name>
</gene>
<evidence type="ECO:0000256" key="1">
    <source>
        <dbReference type="SAM" id="Coils"/>
    </source>
</evidence>
<sequence>MKAQPAAQRRLLDLAKVDAELHRVAHRRRTMPELAEIAELERAVRARQDAVIAVETTHSDLDRDARRLETEIEQVRAREDRDRRLLDGGAVGAKQVVDLQHELETLARRRGVLEDELLEVMERREAVEQDVAHRREELAAVEEKLGDARGRRDEALADLDVIDARRAVERKGLVAALPDELVSLYERIRTHKGTGAALLRSRRCGACQLELDRTVLGELRTAASDEVVRCSECGVILVRTGESGL</sequence>
<dbReference type="InterPro" id="IPR052376">
    <property type="entry name" value="Oxidative_Scav/Glycosyltrans"/>
</dbReference>
<organism evidence="4 5">
    <name type="scientific">Streptoalloteichus hindustanus</name>
    <dbReference type="NCBI Taxonomy" id="2017"/>
    <lineage>
        <taxon>Bacteria</taxon>
        <taxon>Bacillati</taxon>
        <taxon>Actinomycetota</taxon>
        <taxon>Actinomycetes</taxon>
        <taxon>Pseudonocardiales</taxon>
        <taxon>Pseudonocardiaceae</taxon>
        <taxon>Streptoalloteichus</taxon>
    </lineage>
</organism>
<dbReference type="RefSeq" id="WP_073489746.1">
    <property type="nucleotide sequence ID" value="NZ_FQVN01000016.1"/>
</dbReference>
<keyword evidence="5" id="KW-1185">Reference proteome</keyword>